<dbReference type="GO" id="GO:0003676">
    <property type="term" value="F:nucleic acid binding"/>
    <property type="evidence" value="ECO:0007669"/>
    <property type="project" value="InterPro"/>
</dbReference>
<dbReference type="InterPro" id="IPR044925">
    <property type="entry name" value="His-Me_finger_sf"/>
</dbReference>
<evidence type="ECO:0000313" key="3">
    <source>
        <dbReference type="EMBL" id="CAH1780835.1"/>
    </source>
</evidence>
<evidence type="ECO:0000259" key="1">
    <source>
        <dbReference type="SMART" id="SM00477"/>
    </source>
</evidence>
<dbReference type="EMBL" id="CAIIXF020000004">
    <property type="protein sequence ID" value="CAH1780835.1"/>
    <property type="molecule type" value="Genomic_DNA"/>
</dbReference>
<dbReference type="Proteomes" id="UP000749559">
    <property type="component" value="Unassembled WGS sequence"/>
</dbReference>
<dbReference type="InterPro" id="IPR039015">
    <property type="entry name" value="ENDOD1"/>
</dbReference>
<feature type="domain" description="DNA/RNA non-specific endonuclease/pyrophosphatase/phosphodiesterase" evidence="2">
    <location>
        <begin position="95"/>
        <end position="284"/>
    </location>
</feature>
<name>A0A8J1Y2P9_OWEFU</name>
<dbReference type="Gene3D" id="3.40.570.10">
    <property type="entry name" value="Extracellular Endonuclease, subunit A"/>
    <property type="match status" value="1"/>
</dbReference>
<dbReference type="InterPro" id="IPR044929">
    <property type="entry name" value="DNA/RNA_non-sp_Endonuclease_sf"/>
</dbReference>
<dbReference type="PANTHER" id="PTHR21472">
    <property type="entry name" value="ENDONUCLEASE DOMAIN-CONTAINING 1 PROTEIN ENDOD1"/>
    <property type="match status" value="1"/>
</dbReference>
<gene>
    <name evidence="3" type="ORF">OFUS_LOCUS7473</name>
</gene>
<dbReference type="PANTHER" id="PTHR21472:SF7">
    <property type="entry name" value="ENDONUCLEASE G, MITOCHONDRIAL-LIKE ISOFORM X2"/>
    <property type="match status" value="1"/>
</dbReference>
<accession>A0A8J1Y2P9</accession>
<dbReference type="SMART" id="SM00477">
    <property type="entry name" value="NUC"/>
    <property type="match status" value="1"/>
</dbReference>
<evidence type="ECO:0000313" key="4">
    <source>
        <dbReference type="Proteomes" id="UP000749559"/>
    </source>
</evidence>
<dbReference type="GO" id="GO:0016787">
    <property type="term" value="F:hydrolase activity"/>
    <property type="evidence" value="ECO:0007669"/>
    <property type="project" value="InterPro"/>
</dbReference>
<feature type="domain" description="ENPP1-3/EXOG-like endonuclease/phosphodiesterase" evidence="1">
    <location>
        <begin position="96"/>
        <end position="284"/>
    </location>
</feature>
<comment type="caution">
    <text evidence="3">The sequence shown here is derived from an EMBL/GenBank/DDBJ whole genome shotgun (WGS) entry which is preliminary data.</text>
</comment>
<proteinExistence type="predicted"/>
<organism evidence="3 4">
    <name type="scientific">Owenia fusiformis</name>
    <name type="common">Polychaete worm</name>
    <dbReference type="NCBI Taxonomy" id="6347"/>
    <lineage>
        <taxon>Eukaryota</taxon>
        <taxon>Metazoa</taxon>
        <taxon>Spiralia</taxon>
        <taxon>Lophotrochozoa</taxon>
        <taxon>Annelida</taxon>
        <taxon>Polychaeta</taxon>
        <taxon>Sedentaria</taxon>
        <taxon>Canalipalpata</taxon>
        <taxon>Sabellida</taxon>
        <taxon>Oweniida</taxon>
        <taxon>Oweniidae</taxon>
        <taxon>Owenia</taxon>
    </lineage>
</organism>
<dbReference type="Pfam" id="PF01223">
    <property type="entry name" value="Endonuclease_NS"/>
    <property type="match status" value="1"/>
</dbReference>
<keyword evidence="4" id="KW-1185">Reference proteome</keyword>
<dbReference type="InterPro" id="IPR001604">
    <property type="entry name" value="Endo_G_ENPP1-like_dom"/>
</dbReference>
<dbReference type="GO" id="GO:0046872">
    <property type="term" value="F:metal ion binding"/>
    <property type="evidence" value="ECO:0007669"/>
    <property type="project" value="InterPro"/>
</dbReference>
<dbReference type="InterPro" id="IPR020821">
    <property type="entry name" value="ENPP1-3/EXOG-like_nuc-like"/>
</dbReference>
<dbReference type="AlphaFoldDB" id="A0A8J1Y2P9"/>
<evidence type="ECO:0000259" key="2">
    <source>
        <dbReference type="SMART" id="SM00892"/>
    </source>
</evidence>
<sequence length="341" mass="38402">MSSVSKTRVMHLILIVCVLICVVHQHKATFFSECKKDIVKCALELYSLEDEDRRSSSVTRNIGCNRFFINNVEPSLTGTTSNKRSICHIIQEGQLLFGFAAQHDVIRKIPDWSAFRITRINTNARRSTYFKQDESLEPKDSQASNADYTGSGFNKGHLIAFSFQPPAKEASVTNLYTNAAPQYPSFNKHIWYPKGEQRLKKYAKDKCLANGGEMYVVVGTQGEIGHIGKGNVTVPRYFWTAACCDLKGRVEAFAYYGENKESGSSVRHRSVSQLQTFLNRGNYKINIFRGNRNCIDVSNHVSIDYASKRLPNEPLISRSPQKRKRKFNSAAAEAAHSTPVV</sequence>
<dbReference type="SUPFAM" id="SSF54060">
    <property type="entry name" value="His-Me finger endonucleases"/>
    <property type="match status" value="1"/>
</dbReference>
<dbReference type="SMART" id="SM00892">
    <property type="entry name" value="Endonuclease_NS"/>
    <property type="match status" value="1"/>
</dbReference>
<protein>
    <submittedName>
        <fullName evidence="3">Uncharacterized protein</fullName>
    </submittedName>
</protein>
<reference evidence="3" key="1">
    <citation type="submission" date="2022-03" db="EMBL/GenBank/DDBJ databases">
        <authorList>
            <person name="Martin C."/>
        </authorList>
    </citation>
    <scope>NUCLEOTIDE SEQUENCE</scope>
</reference>
<dbReference type="OrthoDB" id="6082810at2759"/>